<evidence type="ECO:0000256" key="6">
    <source>
        <dbReference type="ARBA" id="ARBA00023136"/>
    </source>
</evidence>
<dbReference type="PANTHER" id="PTHR47371">
    <property type="entry name" value="LIPOTEICHOIC ACID SYNTHASE"/>
    <property type="match status" value="1"/>
</dbReference>
<feature type="transmembrane region" description="Helical" evidence="8">
    <location>
        <begin position="48"/>
        <end position="68"/>
    </location>
</feature>
<dbReference type="PIRSF" id="PIRSF005091">
    <property type="entry name" value="Mmb_sulf_HI1246"/>
    <property type="match status" value="1"/>
</dbReference>
<comment type="caution">
    <text evidence="10">The sequence shown here is derived from an EMBL/GenBank/DDBJ whole genome shotgun (WGS) entry which is preliminary data.</text>
</comment>
<evidence type="ECO:0000256" key="7">
    <source>
        <dbReference type="PIRNR" id="PIRNR005091"/>
    </source>
</evidence>
<dbReference type="GO" id="GO:0016740">
    <property type="term" value="F:transferase activity"/>
    <property type="evidence" value="ECO:0007669"/>
    <property type="project" value="UniProtKB-KW"/>
</dbReference>
<evidence type="ECO:0000313" key="10">
    <source>
        <dbReference type="EMBL" id="MFD2673453.1"/>
    </source>
</evidence>
<name>A0ABW5REK5_9BACL</name>
<dbReference type="CDD" id="cd16015">
    <property type="entry name" value="LTA_synthase"/>
    <property type="match status" value="1"/>
</dbReference>
<dbReference type="SUPFAM" id="SSF53649">
    <property type="entry name" value="Alkaline phosphatase-like"/>
    <property type="match status" value="1"/>
</dbReference>
<protein>
    <submittedName>
        <fullName evidence="10">LTA synthase family protein</fullName>
        <ecNumber evidence="10">2.7.8.-</ecNumber>
    </submittedName>
</protein>
<evidence type="ECO:0000256" key="1">
    <source>
        <dbReference type="ARBA" id="ARBA00004651"/>
    </source>
</evidence>
<sequence>MKWIKKWAISNGSRLWLFYAAIGMIWFKTYMVQRFQLDLPVESMFQEFILLITPISSSLLLLGFALLFMRKRSNLAVILVSVFTSVILIADLIYYRFYTDFITLPVLFQTKNMSDLGGSIWELFHFTDLWIFLDTIVLLVLAYGKKVPQIRIHRPELVSVFAMAILVFFVNWTMAEMVRPQLLTRTFDRNIVVKSIGSYNYHLYDVVLNSRMKSKKVFADSEDLVDAESYLKSSPQNLPSELQGIAKGKNVFLISLESLQSFVIDRKMFNQEITPFLNDLIEDSFYFENFYHQTGQGKTSDAEFIIDNSLYGLPSGAVYFTHAQNSYTGTPEMLKEEGYTSAVFHANDASFWNRELMYDSMGYDEYFAKPYYTINEENSVGWGLKDIEFFEQSMPLVKSLEKPFYAKFLTLTNHHPYVIEPEDAMIPNFTSGDGSFDRYFATVRYLDESMKRFFEEVKANGLYEDSIFVLYGDHYGISENHNRAMGEFLNKEITPYDSVQLQRVPLIIHIPGTDGERIDTVSGQIDIKPTILNLLGVETPHGMMFGHDLFSANHPNAAVLRNGSFIAEDVLYAQNTCYDRETGVEVEDEACDPYREKAENDLRYSDEIIYGDLLRFMLPDSDMTESEADVEVTPTP</sequence>
<keyword evidence="10" id="KW-0808">Transferase</keyword>
<accession>A0ABW5REK5</accession>
<comment type="subcellular location">
    <subcellularLocation>
        <location evidence="1">Cell membrane</location>
        <topology evidence="1">Multi-pass membrane protein</topology>
    </subcellularLocation>
</comment>
<keyword evidence="6 7" id="KW-0472">Membrane</keyword>
<evidence type="ECO:0000259" key="9">
    <source>
        <dbReference type="Pfam" id="PF00884"/>
    </source>
</evidence>
<dbReference type="EC" id="2.7.8.-" evidence="10"/>
<dbReference type="Pfam" id="PF00884">
    <property type="entry name" value="Sulfatase"/>
    <property type="match status" value="1"/>
</dbReference>
<evidence type="ECO:0000256" key="2">
    <source>
        <dbReference type="ARBA" id="ARBA00009983"/>
    </source>
</evidence>
<proteinExistence type="inferred from homology"/>
<organism evidence="10 11">
    <name type="scientific">Marinicrinis sediminis</name>
    <dbReference type="NCBI Taxonomy" id="1652465"/>
    <lineage>
        <taxon>Bacteria</taxon>
        <taxon>Bacillati</taxon>
        <taxon>Bacillota</taxon>
        <taxon>Bacilli</taxon>
        <taxon>Bacillales</taxon>
        <taxon>Paenibacillaceae</taxon>
    </lineage>
</organism>
<evidence type="ECO:0000256" key="4">
    <source>
        <dbReference type="ARBA" id="ARBA00022692"/>
    </source>
</evidence>
<dbReference type="InterPro" id="IPR012160">
    <property type="entry name" value="LtaS-like"/>
</dbReference>
<dbReference type="InterPro" id="IPR000917">
    <property type="entry name" value="Sulfatase_N"/>
</dbReference>
<evidence type="ECO:0000256" key="5">
    <source>
        <dbReference type="ARBA" id="ARBA00022989"/>
    </source>
</evidence>
<keyword evidence="11" id="KW-1185">Reference proteome</keyword>
<keyword evidence="3 7" id="KW-1003">Cell membrane</keyword>
<evidence type="ECO:0000256" key="8">
    <source>
        <dbReference type="SAM" id="Phobius"/>
    </source>
</evidence>
<dbReference type="Gene3D" id="3.40.720.10">
    <property type="entry name" value="Alkaline Phosphatase, subunit A"/>
    <property type="match status" value="1"/>
</dbReference>
<evidence type="ECO:0000256" key="3">
    <source>
        <dbReference type="ARBA" id="ARBA00022475"/>
    </source>
</evidence>
<dbReference type="EMBL" id="JBHUMM010000044">
    <property type="protein sequence ID" value="MFD2673453.1"/>
    <property type="molecule type" value="Genomic_DNA"/>
</dbReference>
<dbReference type="Proteomes" id="UP001597497">
    <property type="component" value="Unassembled WGS sequence"/>
</dbReference>
<dbReference type="Gene3D" id="3.30.1120.170">
    <property type="match status" value="1"/>
</dbReference>
<feature type="transmembrane region" description="Helical" evidence="8">
    <location>
        <begin position="12"/>
        <end position="28"/>
    </location>
</feature>
<feature type="domain" description="Sulfatase N-terminal" evidence="9">
    <location>
        <begin position="249"/>
        <end position="537"/>
    </location>
</feature>
<feature type="transmembrane region" description="Helical" evidence="8">
    <location>
        <begin position="75"/>
        <end position="97"/>
    </location>
</feature>
<dbReference type="RefSeq" id="WP_379931041.1">
    <property type="nucleotide sequence ID" value="NZ_JBHUMM010000044.1"/>
</dbReference>
<keyword evidence="5 8" id="KW-1133">Transmembrane helix</keyword>
<feature type="transmembrane region" description="Helical" evidence="8">
    <location>
        <begin position="156"/>
        <end position="175"/>
    </location>
</feature>
<comment type="similarity">
    <text evidence="2 7">Belongs to the LTA synthase family.</text>
</comment>
<dbReference type="PANTHER" id="PTHR47371:SF1">
    <property type="entry name" value="LIPOTEICHOIC ACID SYNTHASE-LIKE YQGS"/>
    <property type="match status" value="1"/>
</dbReference>
<dbReference type="InterPro" id="IPR017850">
    <property type="entry name" value="Alkaline_phosphatase_core_sf"/>
</dbReference>
<feature type="transmembrane region" description="Helical" evidence="8">
    <location>
        <begin position="123"/>
        <end position="144"/>
    </location>
</feature>
<keyword evidence="4 8" id="KW-0812">Transmembrane</keyword>
<reference evidence="11" key="1">
    <citation type="journal article" date="2019" name="Int. J. Syst. Evol. Microbiol.">
        <title>The Global Catalogue of Microorganisms (GCM) 10K type strain sequencing project: providing services to taxonomists for standard genome sequencing and annotation.</title>
        <authorList>
            <consortium name="The Broad Institute Genomics Platform"/>
            <consortium name="The Broad Institute Genome Sequencing Center for Infectious Disease"/>
            <person name="Wu L."/>
            <person name="Ma J."/>
        </authorList>
    </citation>
    <scope>NUCLEOTIDE SEQUENCE [LARGE SCALE GENOMIC DNA]</scope>
    <source>
        <strain evidence="11">KCTC 33676</strain>
    </source>
</reference>
<gene>
    <name evidence="10" type="ORF">ACFSUC_18045</name>
</gene>
<evidence type="ECO:0000313" key="11">
    <source>
        <dbReference type="Proteomes" id="UP001597497"/>
    </source>
</evidence>
<dbReference type="InterPro" id="IPR050448">
    <property type="entry name" value="OpgB/LTA_synthase_biosynth"/>
</dbReference>